<dbReference type="RefSeq" id="WP_136405101.1">
    <property type="nucleotide sequence ID" value="NZ_SSWX01000002.1"/>
</dbReference>
<dbReference type="OrthoDB" id="8613069at2"/>
<accession>A0A4S5BYN4</accession>
<dbReference type="AlphaFoldDB" id="A0A4S5BYN4"/>
<evidence type="ECO:0000313" key="2">
    <source>
        <dbReference type="EMBL" id="THJ36195.1"/>
    </source>
</evidence>
<feature type="region of interest" description="Disordered" evidence="1">
    <location>
        <begin position="83"/>
        <end position="139"/>
    </location>
</feature>
<organism evidence="2 3">
    <name type="scientific">Lampropedia aestuarii</name>
    <dbReference type="NCBI Taxonomy" id="2562762"/>
    <lineage>
        <taxon>Bacteria</taxon>
        <taxon>Pseudomonadati</taxon>
        <taxon>Pseudomonadota</taxon>
        <taxon>Betaproteobacteria</taxon>
        <taxon>Burkholderiales</taxon>
        <taxon>Comamonadaceae</taxon>
        <taxon>Lampropedia</taxon>
    </lineage>
</organism>
<evidence type="ECO:0000256" key="1">
    <source>
        <dbReference type="SAM" id="MobiDB-lite"/>
    </source>
</evidence>
<dbReference type="Proteomes" id="UP000306236">
    <property type="component" value="Unassembled WGS sequence"/>
</dbReference>
<comment type="caution">
    <text evidence="2">The sequence shown here is derived from an EMBL/GenBank/DDBJ whole genome shotgun (WGS) entry which is preliminary data.</text>
</comment>
<dbReference type="EMBL" id="SSWX01000002">
    <property type="protein sequence ID" value="THJ36195.1"/>
    <property type="molecule type" value="Genomic_DNA"/>
</dbReference>
<gene>
    <name evidence="2" type="ORF">E8K88_02725</name>
</gene>
<name>A0A4S5BYN4_9BURK</name>
<feature type="compositionally biased region" description="Polar residues" evidence="1">
    <location>
        <begin position="91"/>
        <end position="105"/>
    </location>
</feature>
<keyword evidence="3" id="KW-1185">Reference proteome</keyword>
<evidence type="ECO:0000313" key="3">
    <source>
        <dbReference type="Proteomes" id="UP000306236"/>
    </source>
</evidence>
<sequence>MAQKLINPTKKVDRKSFSEFLSALPDLEAELTDALNDMVHASTETGKLSELNLKIKMKPQGGTSGQVELDMDVKAKLPQPTRGKTLMFATPDNNLQRENPKQQTLEGLRTPDQEAQAQTMAALRKAPADDAKAPLRAVN</sequence>
<reference evidence="2 3" key="1">
    <citation type="submission" date="2019-04" db="EMBL/GenBank/DDBJ databases">
        <title>Lampropedia sp YIM MLB12 draf genome.</title>
        <authorList>
            <person name="Wang Y.-X."/>
        </authorList>
    </citation>
    <scope>NUCLEOTIDE SEQUENCE [LARGE SCALE GENOMIC DNA]</scope>
    <source>
        <strain evidence="2 3">YIM MLB12</strain>
    </source>
</reference>
<proteinExistence type="predicted"/>
<protein>
    <submittedName>
        <fullName evidence="2">Uncharacterized protein</fullName>
    </submittedName>
</protein>